<reference evidence="1 2" key="1">
    <citation type="submission" date="2020-02" db="EMBL/GenBank/DDBJ databases">
        <title>Draft genome sequence of Haematococcus lacustris strain NIES-144.</title>
        <authorList>
            <person name="Morimoto D."/>
            <person name="Nakagawa S."/>
            <person name="Yoshida T."/>
            <person name="Sawayama S."/>
        </authorList>
    </citation>
    <scope>NUCLEOTIDE SEQUENCE [LARGE SCALE GENOMIC DNA]</scope>
    <source>
        <strain evidence="1 2">NIES-144</strain>
    </source>
</reference>
<accession>A0A699ZJP2</accession>
<feature type="non-terminal residue" evidence="1">
    <location>
        <position position="1"/>
    </location>
</feature>
<protein>
    <submittedName>
        <fullName evidence="1">Uncharacterized protein</fullName>
    </submittedName>
</protein>
<dbReference type="Proteomes" id="UP000485058">
    <property type="component" value="Unassembled WGS sequence"/>
</dbReference>
<dbReference type="AlphaFoldDB" id="A0A699ZJP2"/>
<evidence type="ECO:0000313" key="2">
    <source>
        <dbReference type="Proteomes" id="UP000485058"/>
    </source>
</evidence>
<organism evidence="1 2">
    <name type="scientific">Haematococcus lacustris</name>
    <name type="common">Green alga</name>
    <name type="synonym">Haematococcus pluvialis</name>
    <dbReference type="NCBI Taxonomy" id="44745"/>
    <lineage>
        <taxon>Eukaryota</taxon>
        <taxon>Viridiplantae</taxon>
        <taxon>Chlorophyta</taxon>
        <taxon>core chlorophytes</taxon>
        <taxon>Chlorophyceae</taxon>
        <taxon>CS clade</taxon>
        <taxon>Chlamydomonadales</taxon>
        <taxon>Haematococcaceae</taxon>
        <taxon>Haematococcus</taxon>
    </lineage>
</organism>
<gene>
    <name evidence="1" type="ORF">HaLaN_19995</name>
</gene>
<evidence type="ECO:0000313" key="1">
    <source>
        <dbReference type="EMBL" id="GFH22521.1"/>
    </source>
</evidence>
<keyword evidence="2" id="KW-1185">Reference proteome</keyword>
<name>A0A699ZJP2_HAELA</name>
<feature type="non-terminal residue" evidence="1">
    <location>
        <position position="56"/>
    </location>
</feature>
<comment type="caution">
    <text evidence="1">The sequence shown here is derived from an EMBL/GenBank/DDBJ whole genome shotgun (WGS) entry which is preliminary data.</text>
</comment>
<sequence length="56" mass="6187">MYEGDVADEAKDPMTLARNSVVELLSLWVAGSRGLDCTVKQKQQLSCLVRVQHLSP</sequence>
<proteinExistence type="predicted"/>
<dbReference type="EMBL" id="BLLF01002058">
    <property type="protein sequence ID" value="GFH22521.1"/>
    <property type="molecule type" value="Genomic_DNA"/>
</dbReference>